<keyword evidence="5 9" id="KW-0274">FAD</keyword>
<evidence type="ECO:0000256" key="3">
    <source>
        <dbReference type="ARBA" id="ARBA00006743"/>
    </source>
</evidence>
<feature type="domain" description="Methylene-tetrahydrofolate reductase C-terminal-like" evidence="10">
    <location>
        <begin position="367"/>
        <end position="445"/>
    </location>
</feature>
<sequence length="471" mass="53122">MSLFSQYLLQRQFCISLEYLTTQKPHLVPKTFAGFPVCMTLADRVQSDTDIAPLEALHDYPQSIEKILHYSGKGRDISDFQTFLKDAQQHGVENLLLLSGDKLKQHQDGANDPSLRSRYLESVNQVMAAKDFGGFYLGVAFNPFKYAEAEKDAQYFKLNKKIQAGADYVITQLGFDMDVLSSYQRYMQQYYPRVPVLACVMPLTFARARFMAKQKVAGIVLSADVLNFLQQEQQTDAIQAEQNVYARCALQILMCQQLGYAGVHLSACHKAEEQEKLQKAILQFAKLTYEQCLAKWKMLWRSSVEVNFQPTGANNHKAPIEQVLKYKSMHVMHELFFSSKLAKGAGSYIFSAKLWQKPKADAALLQTEFISKHGIVGCESCGQCRLGETLYICPETCPKGLANGPCGGSNLDRCEFEDRECIHSVKARLAKAVGQEKMLKQELIPTVAIETRHSSSWKNWFVPPTSSPTEQ</sequence>
<evidence type="ECO:0000256" key="4">
    <source>
        <dbReference type="ARBA" id="ARBA00022630"/>
    </source>
</evidence>
<evidence type="ECO:0000256" key="8">
    <source>
        <dbReference type="ARBA" id="ARBA00048628"/>
    </source>
</evidence>
<organism evidence="11 12">
    <name type="scientific">Acinetobacter amyesii</name>
    <dbReference type="NCBI Taxonomy" id="2942470"/>
    <lineage>
        <taxon>Bacteria</taxon>
        <taxon>Pseudomonadati</taxon>
        <taxon>Pseudomonadota</taxon>
        <taxon>Gammaproteobacteria</taxon>
        <taxon>Moraxellales</taxon>
        <taxon>Moraxellaceae</taxon>
        <taxon>Acinetobacter</taxon>
    </lineage>
</organism>
<evidence type="ECO:0000313" key="12">
    <source>
        <dbReference type="Proteomes" id="UP000191160"/>
    </source>
</evidence>
<keyword evidence="12" id="KW-1185">Reference proteome</keyword>
<evidence type="ECO:0000256" key="2">
    <source>
        <dbReference type="ARBA" id="ARBA00004777"/>
    </source>
</evidence>
<comment type="pathway">
    <text evidence="2 9">One-carbon metabolism; tetrahydrofolate interconversion.</text>
</comment>
<comment type="similarity">
    <text evidence="3 9">Belongs to the methylenetetrahydrofolate reductase family.</text>
</comment>
<dbReference type="UniPathway" id="UPA00193"/>
<dbReference type="Gene3D" id="3.20.20.220">
    <property type="match status" value="1"/>
</dbReference>
<dbReference type="InterPro" id="IPR029041">
    <property type="entry name" value="FAD-linked_oxidoreductase-like"/>
</dbReference>
<dbReference type="InterPro" id="IPR022026">
    <property type="entry name" value="DUF5981"/>
</dbReference>
<dbReference type="RefSeq" id="WP_078191292.1">
    <property type="nucleotide sequence ID" value="NZ_JAMCOZ010000016.1"/>
</dbReference>
<protein>
    <recommendedName>
        <fullName evidence="9">Methylenetetrahydrofolate reductase</fullName>
    </recommendedName>
</protein>
<dbReference type="Pfam" id="PF12225">
    <property type="entry name" value="DUF5981"/>
    <property type="match status" value="1"/>
</dbReference>
<name>A0A1T1GRQ3_9GAMM</name>
<dbReference type="Pfam" id="PF02219">
    <property type="entry name" value="MTHFR"/>
    <property type="match status" value="1"/>
</dbReference>
<dbReference type="InterPro" id="IPR003171">
    <property type="entry name" value="Mehydrof_redctse-like"/>
</dbReference>
<evidence type="ECO:0000256" key="1">
    <source>
        <dbReference type="ARBA" id="ARBA00001974"/>
    </source>
</evidence>
<comment type="catalytic activity">
    <reaction evidence="8">
        <text>(6S)-5-methyl-5,6,7,8-tetrahydrofolate + NAD(+) = (6R)-5,10-methylene-5,6,7,8-tetrahydrofolate + NADH + H(+)</text>
        <dbReference type="Rhea" id="RHEA:19821"/>
        <dbReference type="ChEBI" id="CHEBI:15378"/>
        <dbReference type="ChEBI" id="CHEBI:15636"/>
        <dbReference type="ChEBI" id="CHEBI:18608"/>
        <dbReference type="ChEBI" id="CHEBI:57540"/>
        <dbReference type="ChEBI" id="CHEBI:57945"/>
        <dbReference type="EC" id="1.5.1.54"/>
    </reaction>
    <physiologicalReaction direction="right-to-left" evidence="8">
        <dbReference type="Rhea" id="RHEA:19823"/>
    </physiologicalReaction>
</comment>
<evidence type="ECO:0000256" key="9">
    <source>
        <dbReference type="RuleBase" id="RU003862"/>
    </source>
</evidence>
<evidence type="ECO:0000313" key="11">
    <source>
        <dbReference type="EMBL" id="OOV80289.1"/>
    </source>
</evidence>
<evidence type="ECO:0000256" key="7">
    <source>
        <dbReference type="ARBA" id="ARBA00034478"/>
    </source>
</evidence>
<dbReference type="EMBL" id="MVKX01000010">
    <property type="protein sequence ID" value="OOV80289.1"/>
    <property type="molecule type" value="Genomic_DNA"/>
</dbReference>
<evidence type="ECO:0000259" key="10">
    <source>
        <dbReference type="Pfam" id="PF12225"/>
    </source>
</evidence>
<accession>A0A1T1GRQ3</accession>
<dbReference type="GO" id="GO:0071949">
    <property type="term" value="F:FAD binding"/>
    <property type="evidence" value="ECO:0007669"/>
    <property type="project" value="TreeGrafter"/>
</dbReference>
<dbReference type="AlphaFoldDB" id="A0A1T1GRQ3"/>
<keyword evidence="6 9" id="KW-0560">Oxidoreductase</keyword>
<proteinExistence type="inferred from homology"/>
<dbReference type="PANTHER" id="PTHR45754:SF3">
    <property type="entry name" value="METHYLENETETRAHYDROFOLATE REDUCTASE (NADPH)"/>
    <property type="match status" value="1"/>
</dbReference>
<dbReference type="PANTHER" id="PTHR45754">
    <property type="entry name" value="METHYLENETETRAHYDROFOLATE REDUCTASE"/>
    <property type="match status" value="1"/>
</dbReference>
<dbReference type="GO" id="GO:0009086">
    <property type="term" value="P:methionine biosynthetic process"/>
    <property type="evidence" value="ECO:0007669"/>
    <property type="project" value="TreeGrafter"/>
</dbReference>
<gene>
    <name evidence="11" type="ORF">B1202_14365</name>
</gene>
<comment type="pathway">
    <text evidence="7">Amino-acid biosynthesis; L-methionine biosynthesis via de novo pathway.</text>
</comment>
<dbReference type="GO" id="GO:0035999">
    <property type="term" value="P:tetrahydrofolate interconversion"/>
    <property type="evidence" value="ECO:0007669"/>
    <property type="project" value="UniProtKB-UniPathway"/>
</dbReference>
<dbReference type="Proteomes" id="UP000191160">
    <property type="component" value="Unassembled WGS sequence"/>
</dbReference>
<dbReference type="GO" id="GO:0005829">
    <property type="term" value="C:cytosol"/>
    <property type="evidence" value="ECO:0007669"/>
    <property type="project" value="TreeGrafter"/>
</dbReference>
<dbReference type="SUPFAM" id="SSF51730">
    <property type="entry name" value="FAD-linked oxidoreductase"/>
    <property type="match status" value="1"/>
</dbReference>
<keyword evidence="4 9" id="KW-0285">Flavoprotein</keyword>
<dbReference type="GO" id="GO:0106312">
    <property type="term" value="F:methylenetetrahydrofolate reductase (NADH) activity"/>
    <property type="evidence" value="ECO:0007669"/>
    <property type="project" value="UniProtKB-EC"/>
</dbReference>
<comment type="cofactor">
    <cofactor evidence="1 9">
        <name>FAD</name>
        <dbReference type="ChEBI" id="CHEBI:57692"/>
    </cofactor>
</comment>
<reference evidence="11 12" key="1">
    <citation type="submission" date="2017-02" db="EMBL/GenBank/DDBJ databases">
        <title>Acinetobacter sp. ANC 4945, whole genome shotgun sequencing project.</title>
        <authorList>
            <person name="Radolfova-Krizova L."/>
            <person name="Al Atrouni A."/>
            <person name="Nemec A."/>
        </authorList>
    </citation>
    <scope>NUCLEOTIDE SEQUENCE [LARGE SCALE GENOMIC DNA]</scope>
    <source>
        <strain evidence="11 12">ANC 4945</strain>
    </source>
</reference>
<comment type="caution">
    <text evidence="11">The sequence shown here is derived from an EMBL/GenBank/DDBJ whole genome shotgun (WGS) entry which is preliminary data.</text>
</comment>
<evidence type="ECO:0000256" key="6">
    <source>
        <dbReference type="ARBA" id="ARBA00023002"/>
    </source>
</evidence>
<evidence type="ECO:0000256" key="5">
    <source>
        <dbReference type="ARBA" id="ARBA00022827"/>
    </source>
</evidence>